<evidence type="ECO:0000256" key="1">
    <source>
        <dbReference type="SAM" id="MobiDB-lite"/>
    </source>
</evidence>
<keyword evidence="2" id="KW-0812">Transmembrane</keyword>
<dbReference type="GO" id="GO:0044550">
    <property type="term" value="P:secondary metabolite biosynthetic process"/>
    <property type="evidence" value="ECO:0007669"/>
    <property type="project" value="UniProtKB-ARBA"/>
</dbReference>
<accession>A0AAP0HVQ3</accession>
<feature type="region of interest" description="Disordered" evidence="1">
    <location>
        <begin position="372"/>
        <end position="440"/>
    </location>
</feature>
<protein>
    <recommendedName>
        <fullName evidence="5">Cytochrome P450</fullName>
    </recommendedName>
</protein>
<dbReference type="Pfam" id="PF00067">
    <property type="entry name" value="p450"/>
    <property type="match status" value="1"/>
</dbReference>
<keyword evidence="2" id="KW-0472">Membrane</keyword>
<evidence type="ECO:0000313" key="3">
    <source>
        <dbReference type="EMBL" id="KAK9103348.1"/>
    </source>
</evidence>
<dbReference type="GO" id="GO:0020037">
    <property type="term" value="F:heme binding"/>
    <property type="evidence" value="ECO:0007669"/>
    <property type="project" value="InterPro"/>
</dbReference>
<evidence type="ECO:0000256" key="2">
    <source>
        <dbReference type="SAM" id="Phobius"/>
    </source>
</evidence>
<sequence length="440" mass="48392">MVVDIVVASLYALIFILILISINLFRRSPHKNLPPGPCLWPLLGNLPAIFTAKTPPHVTLSNLARTHGGLMLLWFGHKPVVFVSNKAAATEVLKTHDKALSCRYIPASFHFPEKPQTFLVWSDCDAYWKQVWRVLRTEVFSPTMLRVQEGAREEKLPRPFFSTILSLLPRHPVPSSPPSSPLVAAPSSSSSSPLLRCLPLCSAINHHFAIVASVHSAIIASTRHRRLCSAIIVSAPIGSSFASALALSPLLRNAPPLTVPLHWREFHSYAGLTSSWLVRFLKRDVLGDLELVNSLSKVIKAAAVLELLQLDLSYYDTLEPHIRCLCVVKIIKMTDRRSESGSGRGPPSGIGQGSRVQTSIGRGLGRGRVQNLQHRPSQEDHIPPAPPERGLALSRPPPPLVIRRPAIQQAPFAPPSRPASRPRLTEGTLDLRRDAMSPPH</sequence>
<reference evidence="3 4" key="1">
    <citation type="submission" date="2024-01" db="EMBL/GenBank/DDBJ databases">
        <title>Genome assemblies of Stephania.</title>
        <authorList>
            <person name="Yang L."/>
        </authorList>
    </citation>
    <scope>NUCLEOTIDE SEQUENCE [LARGE SCALE GENOMIC DNA]</scope>
    <source>
        <strain evidence="3">QJT</strain>
        <tissue evidence="3">Leaf</tissue>
    </source>
</reference>
<keyword evidence="2" id="KW-1133">Transmembrane helix</keyword>
<evidence type="ECO:0008006" key="5">
    <source>
        <dbReference type="Google" id="ProtNLM"/>
    </source>
</evidence>
<feature type="transmembrane region" description="Helical" evidence="2">
    <location>
        <begin position="6"/>
        <end position="25"/>
    </location>
</feature>
<proteinExistence type="predicted"/>
<dbReference type="SUPFAM" id="SSF48264">
    <property type="entry name" value="Cytochrome P450"/>
    <property type="match status" value="1"/>
</dbReference>
<dbReference type="GO" id="GO:0005506">
    <property type="term" value="F:iron ion binding"/>
    <property type="evidence" value="ECO:0007669"/>
    <property type="project" value="InterPro"/>
</dbReference>
<feature type="compositionally biased region" description="Basic and acidic residues" evidence="1">
    <location>
        <begin position="429"/>
        <end position="440"/>
    </location>
</feature>
<dbReference type="GO" id="GO:0004497">
    <property type="term" value="F:monooxygenase activity"/>
    <property type="evidence" value="ECO:0007669"/>
    <property type="project" value="InterPro"/>
</dbReference>
<dbReference type="PANTHER" id="PTHR24299">
    <property type="entry name" value="CYTOCHROME P450 FAMILY 1"/>
    <property type="match status" value="1"/>
</dbReference>
<keyword evidence="4" id="KW-1185">Reference proteome</keyword>
<organism evidence="3 4">
    <name type="scientific">Stephania japonica</name>
    <dbReference type="NCBI Taxonomy" id="461633"/>
    <lineage>
        <taxon>Eukaryota</taxon>
        <taxon>Viridiplantae</taxon>
        <taxon>Streptophyta</taxon>
        <taxon>Embryophyta</taxon>
        <taxon>Tracheophyta</taxon>
        <taxon>Spermatophyta</taxon>
        <taxon>Magnoliopsida</taxon>
        <taxon>Ranunculales</taxon>
        <taxon>Menispermaceae</taxon>
        <taxon>Menispermoideae</taxon>
        <taxon>Cissampelideae</taxon>
        <taxon>Stephania</taxon>
    </lineage>
</organism>
<name>A0AAP0HVQ3_9MAGN</name>
<feature type="region of interest" description="Disordered" evidence="1">
    <location>
        <begin position="336"/>
        <end position="360"/>
    </location>
</feature>
<evidence type="ECO:0000313" key="4">
    <source>
        <dbReference type="Proteomes" id="UP001417504"/>
    </source>
</evidence>
<dbReference type="EMBL" id="JBBNAE010000008">
    <property type="protein sequence ID" value="KAK9103348.1"/>
    <property type="molecule type" value="Genomic_DNA"/>
</dbReference>
<gene>
    <name evidence="3" type="ORF">Sjap_020602</name>
</gene>
<dbReference type="Proteomes" id="UP001417504">
    <property type="component" value="Unassembled WGS sequence"/>
</dbReference>
<dbReference type="GO" id="GO:0016705">
    <property type="term" value="F:oxidoreductase activity, acting on paired donors, with incorporation or reduction of molecular oxygen"/>
    <property type="evidence" value="ECO:0007669"/>
    <property type="project" value="InterPro"/>
</dbReference>
<dbReference type="InterPro" id="IPR001128">
    <property type="entry name" value="Cyt_P450"/>
</dbReference>
<comment type="caution">
    <text evidence="3">The sequence shown here is derived from an EMBL/GenBank/DDBJ whole genome shotgun (WGS) entry which is preliminary data.</text>
</comment>
<dbReference type="Gene3D" id="1.10.630.10">
    <property type="entry name" value="Cytochrome P450"/>
    <property type="match status" value="1"/>
</dbReference>
<dbReference type="AlphaFoldDB" id="A0AAP0HVQ3"/>
<feature type="compositionally biased region" description="Gly residues" evidence="1">
    <location>
        <begin position="342"/>
        <end position="352"/>
    </location>
</feature>
<dbReference type="PANTHER" id="PTHR24299:SF59">
    <property type="entry name" value="CYTOCHROME P450 SUPERFAMILY PROTEIN"/>
    <property type="match status" value="1"/>
</dbReference>
<dbReference type="InterPro" id="IPR036396">
    <property type="entry name" value="Cyt_P450_sf"/>
</dbReference>